<comment type="caution">
    <text evidence="2">The sequence shown here is derived from an EMBL/GenBank/DDBJ whole genome shotgun (WGS) entry which is preliminary data.</text>
</comment>
<evidence type="ECO:0008006" key="4">
    <source>
        <dbReference type="Google" id="ProtNLM"/>
    </source>
</evidence>
<sequence length="378" mass="42915">MLCGRMYWKKLIFHSSEKNALFVSLIKLGSRKKYELRQVYDKFSTDAERKRNVPVKVKKEEWEAFVDMCSTEEDKTKRLNGKLAREQMKNLHTTGRMGAVPVIEQLKKNSPTGEVSRTEGYVAIHTRRDGSCINFETKQSLVIGHDRRGRVRGLGGGVTKIFLPCLTPYKEIAQREKRARESSESGYEAVMARLDEADKAHKILEDEVADLKRQSSGLGNASQGKYFTELESGLSILHRFFHLVHTGEEKAKKPKKRLAPFHGLFLFVRSIPLLVVAQPLGFLLVQCDFQEIQQSPVRDDSHNIRPQSTTCHLKSFITKTVVALGEICTYLTTPPSSYNVQIDEILDDFAPLYEGDGRLGDIVLGDVIAWPKNYVVFH</sequence>
<dbReference type="PANTHER" id="PTHR33018:SF34">
    <property type="entry name" value="OS02G0472350 PROTEIN"/>
    <property type="match status" value="1"/>
</dbReference>
<organism evidence="2 3">
    <name type="scientific">Coptis chinensis</name>
    <dbReference type="NCBI Taxonomy" id="261450"/>
    <lineage>
        <taxon>Eukaryota</taxon>
        <taxon>Viridiplantae</taxon>
        <taxon>Streptophyta</taxon>
        <taxon>Embryophyta</taxon>
        <taxon>Tracheophyta</taxon>
        <taxon>Spermatophyta</taxon>
        <taxon>Magnoliopsida</taxon>
        <taxon>Ranunculales</taxon>
        <taxon>Ranunculaceae</taxon>
        <taxon>Coptidoideae</taxon>
        <taxon>Coptis</taxon>
    </lineage>
</organism>
<feature type="coiled-coil region" evidence="1">
    <location>
        <begin position="187"/>
        <end position="214"/>
    </location>
</feature>
<name>A0A835HQ36_9MAGN</name>
<evidence type="ECO:0000313" key="2">
    <source>
        <dbReference type="EMBL" id="KAF9603419.1"/>
    </source>
</evidence>
<dbReference type="Proteomes" id="UP000631114">
    <property type="component" value="Unassembled WGS sequence"/>
</dbReference>
<protein>
    <recommendedName>
        <fullName evidence="4">Transposase Tnp1/En/Spm-like domain-containing protein</fullName>
    </recommendedName>
</protein>
<dbReference type="PANTHER" id="PTHR33018">
    <property type="entry name" value="OS10G0338966 PROTEIN-RELATED"/>
    <property type="match status" value="1"/>
</dbReference>
<proteinExistence type="predicted"/>
<dbReference type="EMBL" id="JADFTS010000006">
    <property type="protein sequence ID" value="KAF9603419.1"/>
    <property type="molecule type" value="Genomic_DNA"/>
</dbReference>
<gene>
    <name evidence="2" type="ORF">IFM89_036120</name>
</gene>
<reference evidence="2 3" key="1">
    <citation type="submission" date="2020-10" db="EMBL/GenBank/DDBJ databases">
        <title>The Coptis chinensis genome and diversification of protoberbering-type alkaloids.</title>
        <authorList>
            <person name="Wang B."/>
            <person name="Shu S."/>
            <person name="Song C."/>
            <person name="Liu Y."/>
        </authorList>
    </citation>
    <scope>NUCLEOTIDE SEQUENCE [LARGE SCALE GENOMIC DNA]</scope>
    <source>
        <strain evidence="2">HL-2020</strain>
        <tissue evidence="2">Leaf</tissue>
    </source>
</reference>
<keyword evidence="1" id="KW-0175">Coiled coil</keyword>
<accession>A0A835HQ36</accession>
<evidence type="ECO:0000256" key="1">
    <source>
        <dbReference type="SAM" id="Coils"/>
    </source>
</evidence>
<evidence type="ECO:0000313" key="3">
    <source>
        <dbReference type="Proteomes" id="UP000631114"/>
    </source>
</evidence>
<dbReference type="AlphaFoldDB" id="A0A835HQ36"/>
<keyword evidence="3" id="KW-1185">Reference proteome</keyword>